<dbReference type="KEGG" id="vg:64767019"/>
<sequence length="105" mass="11722">MTTMIALAARDGFPDDHTEYVCPGKHEDGGWTCMFCAGGLFLCTVCGSDEGASTTQCPGRRMTTTENEQVDAGRLDFRGGRWVAQPSYYAYGYWYWAWDHEEDAA</sequence>
<accession>A0A514DDT2</accession>
<keyword evidence="2" id="KW-1185">Reference proteome</keyword>
<dbReference type="GeneID" id="64767019"/>
<dbReference type="RefSeq" id="YP_010059787.1">
    <property type="nucleotide sequence ID" value="NC_054727.1"/>
</dbReference>
<protein>
    <submittedName>
        <fullName evidence="1">Uncharacterized protein</fullName>
    </submittedName>
</protein>
<gene>
    <name evidence="1" type="primary">98</name>
    <name evidence="1" type="ORF">SEA_PHRAPPUCCINO_98</name>
</gene>
<name>A0A514DDT2_9CAUD</name>
<proteinExistence type="predicted"/>
<evidence type="ECO:0000313" key="2">
    <source>
        <dbReference type="Proteomes" id="UP000316777"/>
    </source>
</evidence>
<dbReference type="Proteomes" id="UP000316777">
    <property type="component" value="Segment"/>
</dbReference>
<evidence type="ECO:0000313" key="1">
    <source>
        <dbReference type="EMBL" id="QDH91773.1"/>
    </source>
</evidence>
<organism evidence="1 2">
    <name type="scientific">Mycobacterium phage Phrappuccino</name>
    <dbReference type="NCBI Taxonomy" id="2591223"/>
    <lineage>
        <taxon>Viruses</taxon>
        <taxon>Duplodnaviria</taxon>
        <taxon>Heunggongvirae</taxon>
        <taxon>Uroviricota</taxon>
        <taxon>Caudoviricetes</taxon>
        <taxon>Phrappuccinovirus</taxon>
        <taxon>Phrappuccinovirus phrappuccino</taxon>
        <taxon>Phreappuccinovirus Phrappuccino</taxon>
    </lineage>
</organism>
<dbReference type="EMBL" id="MK937592">
    <property type="protein sequence ID" value="QDH91773.1"/>
    <property type="molecule type" value="Genomic_DNA"/>
</dbReference>
<reference evidence="1 2" key="1">
    <citation type="submission" date="2019-05" db="EMBL/GenBank/DDBJ databases">
        <authorList>
            <person name="Pope W.H."/>
            <person name="Garlena R.A."/>
            <person name="Russell D.A."/>
            <person name="Jacobs-Sera D."/>
            <person name="Hatfull G.F."/>
        </authorList>
    </citation>
    <scope>NUCLEOTIDE SEQUENCE [LARGE SCALE GENOMIC DNA]</scope>
</reference>